<dbReference type="Pfam" id="PF00550">
    <property type="entry name" value="PP-binding"/>
    <property type="match status" value="1"/>
</dbReference>
<dbReference type="RefSeq" id="WP_155733160.1">
    <property type="nucleotide sequence ID" value="NZ_AUXZ01000037.1"/>
</dbReference>
<dbReference type="InterPro" id="IPR036736">
    <property type="entry name" value="ACP-like_sf"/>
</dbReference>
<dbReference type="FunFam" id="1.10.1200.10:FF:000005">
    <property type="entry name" value="Nonribosomal peptide synthetase 1"/>
    <property type="match status" value="1"/>
</dbReference>
<dbReference type="InterPro" id="IPR009081">
    <property type="entry name" value="PP-bd_ACP"/>
</dbReference>
<dbReference type="SUPFAM" id="SSF56801">
    <property type="entry name" value="Acetyl-CoA synthetase-like"/>
    <property type="match status" value="1"/>
</dbReference>
<dbReference type="Pfam" id="PF13193">
    <property type="entry name" value="AMP-binding_C"/>
    <property type="match status" value="1"/>
</dbReference>
<dbReference type="CDD" id="cd05930">
    <property type="entry name" value="A_NRPS"/>
    <property type="match status" value="1"/>
</dbReference>
<dbReference type="Gene3D" id="3.40.50.980">
    <property type="match status" value="1"/>
</dbReference>
<dbReference type="FunFam" id="3.30.300.30:FF:000010">
    <property type="entry name" value="Enterobactin synthetase component F"/>
    <property type="match status" value="1"/>
</dbReference>
<evidence type="ECO:0000256" key="4">
    <source>
        <dbReference type="ARBA" id="ARBA00022553"/>
    </source>
</evidence>
<comment type="caution">
    <text evidence="6">The sequence shown here is derived from an EMBL/GenBank/DDBJ whole genome shotgun (WGS) entry which is preliminary data.</text>
</comment>
<name>A0A167G2F2_9GAMM</name>
<dbReference type="Gene3D" id="3.30.300.30">
    <property type="match status" value="1"/>
</dbReference>
<comment type="cofactor">
    <cofactor evidence="1">
        <name>pantetheine 4'-phosphate</name>
        <dbReference type="ChEBI" id="CHEBI:47942"/>
    </cofactor>
</comment>
<organism evidence="6 7">
    <name type="scientific">Pseudoalteromonas luteoviolacea H33</name>
    <dbReference type="NCBI Taxonomy" id="1365251"/>
    <lineage>
        <taxon>Bacteria</taxon>
        <taxon>Pseudomonadati</taxon>
        <taxon>Pseudomonadota</taxon>
        <taxon>Gammaproteobacteria</taxon>
        <taxon>Alteromonadales</taxon>
        <taxon>Pseudoalteromonadaceae</taxon>
        <taxon>Pseudoalteromonas</taxon>
    </lineage>
</organism>
<dbReference type="GO" id="GO:0044550">
    <property type="term" value="P:secondary metabolite biosynthetic process"/>
    <property type="evidence" value="ECO:0007669"/>
    <property type="project" value="TreeGrafter"/>
</dbReference>
<dbReference type="InterPro" id="IPR045851">
    <property type="entry name" value="AMP-bd_C_sf"/>
</dbReference>
<dbReference type="OrthoDB" id="9757559at2"/>
<evidence type="ECO:0000313" key="7">
    <source>
        <dbReference type="Proteomes" id="UP000076503"/>
    </source>
</evidence>
<evidence type="ECO:0000313" key="6">
    <source>
        <dbReference type="EMBL" id="KZN53989.1"/>
    </source>
</evidence>
<dbReference type="InterPro" id="IPR025110">
    <property type="entry name" value="AMP-bd_C"/>
</dbReference>
<keyword evidence="4" id="KW-0597">Phosphoprotein</keyword>
<dbReference type="Gene3D" id="2.30.38.10">
    <property type="entry name" value="Luciferase, Domain 3"/>
    <property type="match status" value="1"/>
</dbReference>
<dbReference type="FunFam" id="2.30.38.10:FF:000001">
    <property type="entry name" value="Non-ribosomal peptide synthetase PvdI"/>
    <property type="match status" value="1"/>
</dbReference>
<evidence type="ECO:0000256" key="3">
    <source>
        <dbReference type="ARBA" id="ARBA00022450"/>
    </source>
</evidence>
<dbReference type="Proteomes" id="UP000076503">
    <property type="component" value="Unassembled WGS sequence"/>
</dbReference>
<accession>A0A167G2F2</accession>
<dbReference type="InterPro" id="IPR006162">
    <property type="entry name" value="Ppantetheine_attach_site"/>
</dbReference>
<dbReference type="PROSITE" id="PS50075">
    <property type="entry name" value="CARRIER"/>
    <property type="match status" value="1"/>
</dbReference>
<evidence type="ECO:0000256" key="2">
    <source>
        <dbReference type="ARBA" id="ARBA00006432"/>
    </source>
</evidence>
<feature type="domain" description="Carrier" evidence="5">
    <location>
        <begin position="308"/>
        <end position="383"/>
    </location>
</feature>
<proteinExistence type="inferred from homology"/>
<evidence type="ECO:0000256" key="1">
    <source>
        <dbReference type="ARBA" id="ARBA00001957"/>
    </source>
</evidence>
<dbReference type="PROSITE" id="PS00012">
    <property type="entry name" value="PHOSPHOPANTETHEINE"/>
    <property type="match status" value="1"/>
</dbReference>
<protein>
    <recommendedName>
        <fullName evidence="5">Carrier domain-containing protein</fullName>
    </recommendedName>
</protein>
<dbReference type="Pfam" id="PF00501">
    <property type="entry name" value="AMP-binding"/>
    <property type="match status" value="1"/>
</dbReference>
<gene>
    <name evidence="6" type="ORF">N476_26475</name>
</gene>
<evidence type="ECO:0000259" key="5">
    <source>
        <dbReference type="PROSITE" id="PS50075"/>
    </source>
</evidence>
<dbReference type="PANTHER" id="PTHR45527">
    <property type="entry name" value="NONRIBOSOMAL PEPTIDE SYNTHETASE"/>
    <property type="match status" value="1"/>
</dbReference>
<dbReference type="PANTHER" id="PTHR45527:SF1">
    <property type="entry name" value="FATTY ACID SYNTHASE"/>
    <property type="match status" value="1"/>
</dbReference>
<feature type="non-terminal residue" evidence="6">
    <location>
        <position position="1"/>
    </location>
</feature>
<dbReference type="AlphaFoldDB" id="A0A167G2F2"/>
<keyword evidence="3" id="KW-0596">Phosphopantetheine</keyword>
<dbReference type="PATRIC" id="fig|1365251.3.peg.605"/>
<dbReference type="EMBL" id="AUXZ01000037">
    <property type="protein sequence ID" value="KZN53989.1"/>
    <property type="molecule type" value="Genomic_DNA"/>
</dbReference>
<sequence length="409" mass="45091">LNGKTVNLFGKNHILDSESFKSALVADSIDTFFTTTALFNQMVLNDTLGGTKVKNVLFGGEKADPGLVEQAVQGYPNIAFTNVYGPTETTVFASAHHFVDKVDPTIPIGKPLHNKQCYVLDADLNPVPVGLVGELYIGGLGLARGYLNRPELTAEKFVINPFYDEEDSSSSKKLYRTGDLVRWLADGSLGFIARADYQVKVRGFRIELGEIEHALTGHSEIKEAVVLAREVGDNNTQLAAYLVSSAAELQDAELIEQVRGHLCQVLPDYMVPSAFVLLAELPMTTNGKIDRSKLPAPNIEALRAEYVAPKTETEIRLSEIWQQVLGLEKAGITDSFFELGGHSLLAVKVVAGVNEAFAINFPIKTFFEHNTIEKQAKIIENNLFDEKQIVIPQRNKMISNQDELEEIEL</sequence>
<comment type="similarity">
    <text evidence="2">Belongs to the ATP-dependent AMP-binding enzyme family.</text>
</comment>
<dbReference type="SUPFAM" id="SSF47336">
    <property type="entry name" value="ACP-like"/>
    <property type="match status" value="1"/>
</dbReference>
<dbReference type="GO" id="GO:0043041">
    <property type="term" value="P:amino acid activation for nonribosomal peptide biosynthetic process"/>
    <property type="evidence" value="ECO:0007669"/>
    <property type="project" value="TreeGrafter"/>
</dbReference>
<dbReference type="InterPro" id="IPR000873">
    <property type="entry name" value="AMP-dep_synth/lig_dom"/>
</dbReference>
<dbReference type="GO" id="GO:0031177">
    <property type="term" value="F:phosphopantetheine binding"/>
    <property type="evidence" value="ECO:0007669"/>
    <property type="project" value="TreeGrafter"/>
</dbReference>
<dbReference type="GO" id="GO:0005737">
    <property type="term" value="C:cytoplasm"/>
    <property type="evidence" value="ECO:0007669"/>
    <property type="project" value="TreeGrafter"/>
</dbReference>
<dbReference type="Gene3D" id="1.10.1200.10">
    <property type="entry name" value="ACP-like"/>
    <property type="match status" value="1"/>
</dbReference>
<reference evidence="6 7" key="1">
    <citation type="submission" date="2013-07" db="EMBL/GenBank/DDBJ databases">
        <title>Comparative Genomic and Metabolomic Analysis of Twelve Strains of Pseudoalteromonas luteoviolacea.</title>
        <authorList>
            <person name="Vynne N.G."/>
            <person name="Mansson M."/>
            <person name="Gram L."/>
        </authorList>
    </citation>
    <scope>NUCLEOTIDE SEQUENCE [LARGE SCALE GENOMIC DNA]</scope>
    <source>
        <strain evidence="6 7">H33</strain>
    </source>
</reference>